<evidence type="ECO:0000313" key="4">
    <source>
        <dbReference type="EMBL" id="VAX21466.1"/>
    </source>
</evidence>
<dbReference type="Gene3D" id="3.40.50.150">
    <property type="entry name" value="Vaccinia Virus protein VP39"/>
    <property type="match status" value="1"/>
</dbReference>
<dbReference type="EMBL" id="UOGC01000120">
    <property type="protein sequence ID" value="VAX21466.1"/>
    <property type="molecule type" value="Genomic_DNA"/>
</dbReference>
<dbReference type="Pfam" id="PF08241">
    <property type="entry name" value="Methyltransf_11"/>
    <property type="match status" value="1"/>
</dbReference>
<dbReference type="GO" id="GO:0008757">
    <property type="term" value="F:S-adenosylmethionine-dependent methyltransferase activity"/>
    <property type="evidence" value="ECO:0007669"/>
    <property type="project" value="InterPro"/>
</dbReference>
<proteinExistence type="predicted"/>
<dbReference type="CDD" id="cd02440">
    <property type="entry name" value="AdoMet_MTases"/>
    <property type="match status" value="1"/>
</dbReference>
<dbReference type="PANTHER" id="PTHR13090">
    <property type="entry name" value="ARGININE-HYDROXYLASE NDUFAF5, MITOCHONDRIAL"/>
    <property type="match status" value="1"/>
</dbReference>
<organism evidence="4">
    <name type="scientific">hydrothermal vent metagenome</name>
    <dbReference type="NCBI Taxonomy" id="652676"/>
    <lineage>
        <taxon>unclassified sequences</taxon>
        <taxon>metagenomes</taxon>
        <taxon>ecological metagenomes</taxon>
    </lineage>
</organism>
<gene>
    <name evidence="4" type="ORF">MNBD_NITROSPINAE01-442</name>
</gene>
<dbReference type="PANTHER" id="PTHR13090:SF1">
    <property type="entry name" value="ARGININE-HYDROXYLASE NDUFAF5, MITOCHONDRIAL"/>
    <property type="match status" value="1"/>
</dbReference>
<evidence type="ECO:0000259" key="3">
    <source>
        <dbReference type="Pfam" id="PF08241"/>
    </source>
</evidence>
<accession>A0A3B1BT30</accession>
<dbReference type="InterPro" id="IPR013216">
    <property type="entry name" value="Methyltransf_11"/>
</dbReference>
<sequence>MSSDIKLKIRRAFDQSASQYDRYADFQNDIAHKLSKRVTALGLKNAIAVEMGCGTGTLAKSLAESALFKSVTAYDISFAMLCETKKAVNGTNLSVTQADAELLPFKNDSVDLTATNLMLQWAQDLNAVFAETARSLKPEGRILATCLGQKTFHELRSAMTSACHSFGKEAGPSMFHNFPGEEKLVSAAQSAGFSVKSEKKVYIRKHDDAWSFIRSLKRIGVQNSEGLSSMGLGRRQIMKKFADEYRARYALNDGVSVTYEVIYLDASLAR</sequence>
<reference evidence="4" key="1">
    <citation type="submission" date="2018-06" db="EMBL/GenBank/DDBJ databases">
        <authorList>
            <person name="Zhirakovskaya E."/>
        </authorList>
    </citation>
    <scope>NUCLEOTIDE SEQUENCE</scope>
</reference>
<dbReference type="GO" id="GO:0032259">
    <property type="term" value="P:methylation"/>
    <property type="evidence" value="ECO:0007669"/>
    <property type="project" value="UniProtKB-KW"/>
</dbReference>
<feature type="domain" description="Methyltransferase type 11" evidence="3">
    <location>
        <begin position="50"/>
        <end position="143"/>
    </location>
</feature>
<keyword evidence="2" id="KW-0808">Transferase</keyword>
<keyword evidence="1" id="KW-0489">Methyltransferase</keyword>
<evidence type="ECO:0000256" key="1">
    <source>
        <dbReference type="ARBA" id="ARBA00022603"/>
    </source>
</evidence>
<dbReference type="AlphaFoldDB" id="A0A3B1BT30"/>
<protein>
    <recommendedName>
        <fullName evidence="3">Methyltransferase type 11 domain-containing protein</fullName>
    </recommendedName>
</protein>
<dbReference type="InterPro" id="IPR029063">
    <property type="entry name" value="SAM-dependent_MTases_sf"/>
</dbReference>
<evidence type="ECO:0000256" key="2">
    <source>
        <dbReference type="ARBA" id="ARBA00022679"/>
    </source>
</evidence>
<dbReference type="InterPro" id="IPR050602">
    <property type="entry name" value="Malonyl-ACP_OMT"/>
</dbReference>
<dbReference type="SUPFAM" id="SSF53335">
    <property type="entry name" value="S-adenosyl-L-methionine-dependent methyltransferases"/>
    <property type="match status" value="1"/>
</dbReference>
<name>A0A3B1BT30_9ZZZZ</name>